<dbReference type="GO" id="GO:0003700">
    <property type="term" value="F:DNA-binding transcription factor activity"/>
    <property type="evidence" value="ECO:0007669"/>
    <property type="project" value="InterPro"/>
</dbReference>
<dbReference type="Pfam" id="PF13411">
    <property type="entry name" value="MerR_1"/>
    <property type="match status" value="1"/>
</dbReference>
<organism evidence="4 5">
    <name type="scientific">Aceticella autotrophica</name>
    <dbReference type="NCBI Taxonomy" id="2755338"/>
    <lineage>
        <taxon>Bacteria</taxon>
        <taxon>Bacillati</taxon>
        <taxon>Bacillota</taxon>
        <taxon>Clostridia</taxon>
        <taxon>Thermoanaerobacterales</taxon>
        <taxon>Thermoanaerobacteraceae</taxon>
        <taxon>Aceticella</taxon>
    </lineage>
</organism>
<evidence type="ECO:0000313" key="5">
    <source>
        <dbReference type="Proteomes" id="UP000671913"/>
    </source>
</evidence>
<dbReference type="InterPro" id="IPR009061">
    <property type="entry name" value="DNA-bd_dom_put_sf"/>
</dbReference>
<protein>
    <submittedName>
        <fullName evidence="4">MerR family transcriptional regulator</fullName>
    </submittedName>
</protein>
<evidence type="ECO:0000313" key="4">
    <source>
        <dbReference type="EMBL" id="QSZ26772.1"/>
    </source>
</evidence>
<dbReference type="Gene3D" id="1.10.1660.10">
    <property type="match status" value="1"/>
</dbReference>
<dbReference type="RefSeq" id="WP_284679455.1">
    <property type="nucleotide sequence ID" value="NZ_CP060096.1"/>
</dbReference>
<dbReference type="InterPro" id="IPR000551">
    <property type="entry name" value="MerR-type_HTH_dom"/>
</dbReference>
<dbReference type="AlphaFoldDB" id="A0A975GA36"/>
<name>A0A975GA36_9THEO</name>
<evidence type="ECO:0000259" key="3">
    <source>
        <dbReference type="PROSITE" id="PS50937"/>
    </source>
</evidence>
<dbReference type="SMART" id="SM00422">
    <property type="entry name" value="HTH_MERR"/>
    <property type="match status" value="1"/>
</dbReference>
<dbReference type="Proteomes" id="UP000671913">
    <property type="component" value="Chromosome"/>
</dbReference>
<evidence type="ECO:0000256" key="2">
    <source>
        <dbReference type="SAM" id="Coils"/>
    </source>
</evidence>
<dbReference type="SUPFAM" id="SSF46955">
    <property type="entry name" value="Putative DNA-binding domain"/>
    <property type="match status" value="1"/>
</dbReference>
<reference evidence="4" key="1">
    <citation type="submission" date="2020-08" db="EMBL/GenBank/DDBJ databases">
        <title>Genomic insights into the carbon and energy metabolism of the first obligate autotrophic acetogenic bacterium Aceticella autotrophica gen. nov., sp. nov.</title>
        <authorList>
            <person name="Toshchakov S.V."/>
            <person name="Elcheninov A.G."/>
            <person name="Kublanov I.V."/>
            <person name="Frolov E.N."/>
            <person name="Lebedinsky A.V."/>
        </authorList>
    </citation>
    <scope>NUCLEOTIDE SEQUENCE</scope>
    <source>
        <strain evidence="4">3443-3Ac</strain>
    </source>
</reference>
<gene>
    <name evidence="4" type="ORF">ACETAC_07715</name>
</gene>
<dbReference type="InterPro" id="IPR047057">
    <property type="entry name" value="MerR_fam"/>
</dbReference>
<dbReference type="PANTHER" id="PTHR30204">
    <property type="entry name" value="REDOX-CYCLING DRUG-SENSING TRANSCRIPTIONAL ACTIVATOR SOXR"/>
    <property type="match status" value="1"/>
</dbReference>
<dbReference type="KEGG" id="aaut:ACETAC_07715"/>
<keyword evidence="5" id="KW-1185">Reference proteome</keyword>
<evidence type="ECO:0000256" key="1">
    <source>
        <dbReference type="ARBA" id="ARBA00023125"/>
    </source>
</evidence>
<dbReference type="PROSITE" id="PS50937">
    <property type="entry name" value="HTH_MERR_2"/>
    <property type="match status" value="1"/>
</dbReference>
<dbReference type="GO" id="GO:0003677">
    <property type="term" value="F:DNA binding"/>
    <property type="evidence" value="ECO:0007669"/>
    <property type="project" value="UniProtKB-KW"/>
</dbReference>
<keyword evidence="1" id="KW-0238">DNA-binding</keyword>
<feature type="domain" description="HTH merR-type" evidence="3">
    <location>
        <begin position="5"/>
        <end position="74"/>
    </location>
</feature>
<dbReference type="EMBL" id="CP060096">
    <property type="protein sequence ID" value="QSZ26772.1"/>
    <property type="molecule type" value="Genomic_DNA"/>
</dbReference>
<feature type="coiled-coil region" evidence="2">
    <location>
        <begin position="99"/>
        <end position="126"/>
    </location>
</feature>
<accession>A0A975GA36</accession>
<dbReference type="CDD" id="cd00592">
    <property type="entry name" value="HTH_MerR-like"/>
    <property type="match status" value="1"/>
</dbReference>
<proteinExistence type="predicted"/>
<dbReference type="PANTHER" id="PTHR30204:SF58">
    <property type="entry name" value="HTH-TYPE TRANSCRIPTIONAL REGULATOR YFMP"/>
    <property type="match status" value="1"/>
</dbReference>
<sequence length="140" mass="16227">MEKRYFKIDEIAAKTGISKRALRYYEEINLIIPKRADSGYRIYSDEDLEKINKIKELKESLGFTLKDIKYILELEKNVKEVLTGDVSEVSMVDNAIVMMENLIQLIKKKEETIKNTEVKCNEILQKLIKIKGNIGNIKGD</sequence>
<keyword evidence="2" id="KW-0175">Coiled coil</keyword>